<dbReference type="SUPFAM" id="SSF46689">
    <property type="entry name" value="Homeodomain-like"/>
    <property type="match status" value="1"/>
</dbReference>
<dbReference type="FunFam" id="1.10.10.60:FF:000165">
    <property type="entry name" value="Two-component system nitrogen regulation response regulator NtrX"/>
    <property type="match status" value="1"/>
</dbReference>
<comment type="function">
    <text evidence="1">Required for activation of most nif operons, which are directly involved in nitrogen fixation.</text>
</comment>
<accession>A0A165SM18</accession>
<dbReference type="CDD" id="cd00009">
    <property type="entry name" value="AAA"/>
    <property type="match status" value="1"/>
</dbReference>
<dbReference type="InterPro" id="IPR025944">
    <property type="entry name" value="Sigma_54_int_dom_CS"/>
</dbReference>
<evidence type="ECO:0000256" key="14">
    <source>
        <dbReference type="PROSITE-ProRule" id="PRU00169"/>
    </source>
</evidence>
<sequence length="481" mass="53178">MTPNRDSKMGDILIVDDERDIRELISGILRDEGFTTRLAANSDECMAQINAEPPALMILDIWLKDSRMDGIDILKSVKRDNPDVPVVIISGHGNIEIAVAAIKQGAYDFIEKPFNIDQLMVVITRAMETSRLRRENVSLRRRDVTSSEMIGSSPAFRGLKAQLDKVTRSNGRVMLTGQPGSGKEVAARYIHVNSNRASGPFVSVSSASVEPERMEDVLFGRESPERGVEKGLLEQAHGGIVYFDEVADMPPGTQSKILRVLVEQQFTRVGGSDKVRVDLRVISSTTRDLPAEIAAGRFRQELYDRLNVVPIPVPPLSERREDIPELARHFIAMFNRSQGLPLRALSEEAEALMQTMHWPGNVRQLRNVIERALILGEGNGPIEARELPGHAPDPGSEEGRVVLAGALATLPLREARELFEREYLLTQINRFGGNISRTASFVGMERSALHRKLKSLGVVTTSKSGGRIAHLDEDEDEAAGE</sequence>
<keyword evidence="11" id="KW-0238">DNA-binding</keyword>
<evidence type="ECO:0000256" key="4">
    <source>
        <dbReference type="ARBA" id="ARBA00015308"/>
    </source>
</evidence>
<dbReference type="InterPro" id="IPR025943">
    <property type="entry name" value="Sigma_54_int_dom_ATP-bd_2"/>
</dbReference>
<dbReference type="SUPFAM" id="SSF52540">
    <property type="entry name" value="P-loop containing nucleoside triphosphate hydrolases"/>
    <property type="match status" value="1"/>
</dbReference>
<evidence type="ECO:0000259" key="16">
    <source>
        <dbReference type="PROSITE" id="PS50110"/>
    </source>
</evidence>
<dbReference type="SMART" id="SM00448">
    <property type="entry name" value="REC"/>
    <property type="match status" value="1"/>
</dbReference>
<comment type="subunit">
    <text evidence="3">Interacts with sigma-54.</text>
</comment>
<evidence type="ECO:0000259" key="15">
    <source>
        <dbReference type="PROSITE" id="PS50045"/>
    </source>
</evidence>
<keyword evidence="10" id="KW-0805">Transcription regulation</keyword>
<dbReference type="InterPro" id="IPR009057">
    <property type="entry name" value="Homeodomain-like_sf"/>
</dbReference>
<dbReference type="EMBL" id="CP012661">
    <property type="protein sequence ID" value="AMY69333.1"/>
    <property type="molecule type" value="Genomic_DNA"/>
</dbReference>
<evidence type="ECO:0000256" key="9">
    <source>
        <dbReference type="ARBA" id="ARBA00023012"/>
    </source>
</evidence>
<evidence type="ECO:0000256" key="8">
    <source>
        <dbReference type="ARBA" id="ARBA00022840"/>
    </source>
</evidence>
<dbReference type="Pfam" id="PF25601">
    <property type="entry name" value="AAA_lid_14"/>
    <property type="match status" value="1"/>
</dbReference>
<evidence type="ECO:0000256" key="12">
    <source>
        <dbReference type="ARBA" id="ARBA00023159"/>
    </source>
</evidence>
<dbReference type="FunFam" id="3.40.50.2300:FF:000018">
    <property type="entry name" value="DNA-binding transcriptional regulator NtrC"/>
    <property type="match status" value="1"/>
</dbReference>
<dbReference type="GO" id="GO:0005737">
    <property type="term" value="C:cytoplasm"/>
    <property type="evidence" value="ECO:0007669"/>
    <property type="project" value="UniProtKB-SubCell"/>
</dbReference>
<evidence type="ECO:0000256" key="13">
    <source>
        <dbReference type="ARBA" id="ARBA00023163"/>
    </source>
</evidence>
<dbReference type="Pfam" id="PF00158">
    <property type="entry name" value="Sigma54_activat"/>
    <property type="match status" value="1"/>
</dbReference>
<dbReference type="FunFam" id="1.10.8.60:FF:000014">
    <property type="entry name" value="DNA-binding transcriptional regulator NtrC"/>
    <property type="match status" value="1"/>
</dbReference>
<dbReference type="PANTHER" id="PTHR32071">
    <property type="entry name" value="TRANSCRIPTIONAL REGULATORY PROTEIN"/>
    <property type="match status" value="1"/>
</dbReference>
<dbReference type="CDD" id="cd17550">
    <property type="entry name" value="REC_NtrX-like"/>
    <property type="match status" value="1"/>
</dbReference>
<evidence type="ECO:0000256" key="5">
    <source>
        <dbReference type="ARBA" id="ARBA00022490"/>
    </source>
</evidence>
<dbReference type="SUPFAM" id="SSF52172">
    <property type="entry name" value="CheY-like"/>
    <property type="match status" value="1"/>
</dbReference>
<dbReference type="GO" id="GO:0006355">
    <property type="term" value="P:regulation of DNA-templated transcription"/>
    <property type="evidence" value="ECO:0007669"/>
    <property type="project" value="InterPro"/>
</dbReference>
<comment type="subcellular location">
    <subcellularLocation>
        <location evidence="2">Cytoplasm</location>
    </subcellularLocation>
</comment>
<dbReference type="Pfam" id="PF00072">
    <property type="entry name" value="Response_reg"/>
    <property type="match status" value="1"/>
</dbReference>
<evidence type="ECO:0000256" key="3">
    <source>
        <dbReference type="ARBA" id="ARBA00011135"/>
    </source>
</evidence>
<dbReference type="Pfam" id="PF02954">
    <property type="entry name" value="HTH_8"/>
    <property type="match status" value="1"/>
</dbReference>
<dbReference type="InterPro" id="IPR002078">
    <property type="entry name" value="Sigma_54_int"/>
</dbReference>
<dbReference type="STRING" id="1335048.AKL17_2087"/>
<dbReference type="SMART" id="SM00382">
    <property type="entry name" value="AAA"/>
    <property type="match status" value="1"/>
</dbReference>
<dbReference type="GO" id="GO:0043565">
    <property type="term" value="F:sequence-specific DNA binding"/>
    <property type="evidence" value="ECO:0007669"/>
    <property type="project" value="InterPro"/>
</dbReference>
<organism evidence="17 18">
    <name type="scientific">Frigidibacter mobilis</name>
    <dbReference type="NCBI Taxonomy" id="1335048"/>
    <lineage>
        <taxon>Bacteria</taxon>
        <taxon>Pseudomonadati</taxon>
        <taxon>Pseudomonadota</taxon>
        <taxon>Alphaproteobacteria</taxon>
        <taxon>Rhodobacterales</taxon>
        <taxon>Paracoccaceae</taxon>
        <taxon>Frigidibacter</taxon>
    </lineage>
</organism>
<dbReference type="Proteomes" id="UP000076128">
    <property type="component" value="Chromosome"/>
</dbReference>
<evidence type="ECO:0000256" key="1">
    <source>
        <dbReference type="ARBA" id="ARBA00002167"/>
    </source>
</evidence>
<name>A0A165SM18_9RHOB</name>
<dbReference type="PROSITE" id="PS00688">
    <property type="entry name" value="SIGMA54_INTERACT_3"/>
    <property type="match status" value="1"/>
</dbReference>
<dbReference type="PROSITE" id="PS50045">
    <property type="entry name" value="SIGMA54_INTERACT_4"/>
    <property type="match status" value="1"/>
</dbReference>
<dbReference type="PATRIC" id="fig|1335048.3.peg.2176"/>
<reference evidence="17 18" key="1">
    <citation type="submission" date="2015-09" db="EMBL/GenBank/DDBJ databases">
        <title>Complete genome sequence of Defluviimonas alba cai42t isolated from an oilfield in Xinjiang.</title>
        <authorList>
            <person name="Geng S."/>
            <person name="Pan X."/>
            <person name="Wu X."/>
        </authorList>
    </citation>
    <scope>NUCLEOTIDE SEQUENCE [LARGE SCALE GENOMIC DNA]</scope>
    <source>
        <strain evidence="18">cai42</strain>
    </source>
</reference>
<keyword evidence="8" id="KW-0067">ATP-binding</keyword>
<evidence type="ECO:0000313" key="18">
    <source>
        <dbReference type="Proteomes" id="UP000076128"/>
    </source>
</evidence>
<feature type="domain" description="Sigma-54 factor interaction" evidence="15">
    <location>
        <begin position="149"/>
        <end position="374"/>
    </location>
</feature>
<dbReference type="FunFam" id="3.40.50.300:FF:000006">
    <property type="entry name" value="DNA-binding transcriptional regulator NtrC"/>
    <property type="match status" value="1"/>
</dbReference>
<dbReference type="PROSITE" id="PS00676">
    <property type="entry name" value="SIGMA54_INTERACT_2"/>
    <property type="match status" value="1"/>
</dbReference>
<dbReference type="PROSITE" id="PS50110">
    <property type="entry name" value="RESPONSE_REGULATORY"/>
    <property type="match status" value="1"/>
</dbReference>
<keyword evidence="9" id="KW-0902">Two-component regulatory system</keyword>
<feature type="domain" description="Response regulatory" evidence="16">
    <location>
        <begin position="11"/>
        <end position="127"/>
    </location>
</feature>
<dbReference type="GO" id="GO:0000160">
    <property type="term" value="P:phosphorelay signal transduction system"/>
    <property type="evidence" value="ECO:0007669"/>
    <property type="project" value="UniProtKB-KW"/>
</dbReference>
<keyword evidence="12" id="KW-0010">Activator</keyword>
<dbReference type="PANTHER" id="PTHR32071:SF17">
    <property type="entry name" value="TRANSCRIPTIONAL REGULATOR (NTRC FAMILY)"/>
    <property type="match status" value="1"/>
</dbReference>
<dbReference type="InterPro" id="IPR058031">
    <property type="entry name" value="AAA_lid_NorR"/>
</dbReference>
<keyword evidence="7" id="KW-0547">Nucleotide-binding</keyword>
<dbReference type="KEGG" id="daa:AKL17_2087"/>
<dbReference type="InterPro" id="IPR001789">
    <property type="entry name" value="Sig_transdc_resp-reg_receiver"/>
</dbReference>
<dbReference type="GO" id="GO:0005524">
    <property type="term" value="F:ATP binding"/>
    <property type="evidence" value="ECO:0007669"/>
    <property type="project" value="UniProtKB-KW"/>
</dbReference>
<dbReference type="Gene3D" id="3.40.50.2300">
    <property type="match status" value="1"/>
</dbReference>
<protein>
    <recommendedName>
        <fullName evidence="4">Nif-specific regulatory protein</fullName>
    </recommendedName>
</protein>
<dbReference type="InterPro" id="IPR027417">
    <property type="entry name" value="P-loop_NTPase"/>
</dbReference>
<evidence type="ECO:0000256" key="10">
    <source>
        <dbReference type="ARBA" id="ARBA00023015"/>
    </source>
</evidence>
<dbReference type="Gene3D" id="3.40.50.300">
    <property type="entry name" value="P-loop containing nucleotide triphosphate hydrolases"/>
    <property type="match status" value="1"/>
</dbReference>
<evidence type="ECO:0000256" key="6">
    <source>
        <dbReference type="ARBA" id="ARBA00022553"/>
    </source>
</evidence>
<dbReference type="Gene3D" id="1.10.8.60">
    <property type="match status" value="1"/>
</dbReference>
<gene>
    <name evidence="17" type="ORF">AKL17_2087</name>
</gene>
<evidence type="ECO:0000313" key="17">
    <source>
        <dbReference type="EMBL" id="AMY69333.1"/>
    </source>
</evidence>
<keyword evidence="13" id="KW-0804">Transcription</keyword>
<keyword evidence="18" id="KW-1185">Reference proteome</keyword>
<keyword evidence="6 14" id="KW-0597">Phosphoprotein</keyword>
<evidence type="ECO:0000256" key="7">
    <source>
        <dbReference type="ARBA" id="ARBA00022741"/>
    </source>
</evidence>
<evidence type="ECO:0000256" key="11">
    <source>
        <dbReference type="ARBA" id="ARBA00023125"/>
    </source>
</evidence>
<dbReference type="AlphaFoldDB" id="A0A165SM18"/>
<feature type="modified residue" description="4-aspartylphosphate" evidence="14">
    <location>
        <position position="60"/>
    </location>
</feature>
<dbReference type="InterPro" id="IPR003593">
    <property type="entry name" value="AAA+_ATPase"/>
</dbReference>
<dbReference type="Gene3D" id="1.10.10.60">
    <property type="entry name" value="Homeodomain-like"/>
    <property type="match status" value="1"/>
</dbReference>
<proteinExistence type="predicted"/>
<evidence type="ECO:0000256" key="2">
    <source>
        <dbReference type="ARBA" id="ARBA00004496"/>
    </source>
</evidence>
<keyword evidence="5" id="KW-0963">Cytoplasm</keyword>
<dbReference type="InterPro" id="IPR002197">
    <property type="entry name" value="HTH_Fis"/>
</dbReference>
<dbReference type="InterPro" id="IPR011006">
    <property type="entry name" value="CheY-like_superfamily"/>
</dbReference>